<evidence type="ECO:0000256" key="6">
    <source>
        <dbReference type="ARBA" id="ARBA00022857"/>
    </source>
</evidence>
<dbReference type="PROSITE" id="PS51384">
    <property type="entry name" value="FAD_FR"/>
    <property type="match status" value="1"/>
</dbReference>
<comment type="similarity">
    <text evidence="3">In the C-terminal section; belongs to the flavoprotein pyridine nucleotide cytochrome reductase family.</text>
</comment>
<evidence type="ECO:0000256" key="5">
    <source>
        <dbReference type="ARBA" id="ARBA00022714"/>
    </source>
</evidence>
<evidence type="ECO:0000313" key="14">
    <source>
        <dbReference type="EMBL" id="MFC4561864.1"/>
    </source>
</evidence>
<evidence type="ECO:0000256" key="8">
    <source>
        <dbReference type="ARBA" id="ARBA00023027"/>
    </source>
</evidence>
<evidence type="ECO:0000256" key="3">
    <source>
        <dbReference type="ARBA" id="ARBA00006401"/>
    </source>
</evidence>
<dbReference type="InterPro" id="IPR001433">
    <property type="entry name" value="OxRdtase_FAD/NAD-bd"/>
</dbReference>
<dbReference type="PRINTS" id="PR00410">
    <property type="entry name" value="PHEHYDRXLASE"/>
</dbReference>
<evidence type="ECO:0000256" key="1">
    <source>
        <dbReference type="ARBA" id="ARBA00001970"/>
    </source>
</evidence>
<keyword evidence="15" id="KW-1185">Reference proteome</keyword>
<sequence length="377" mass="41334">MDVTRLKSSWQQVAEYGDEVPLFFYSSLFLTHPEVRSLFPVSMALQRDRLVGALGRIVSDVDRVDELVPFLQHLGRDHRKFAVLAEHYPAVGEALLHTLSHFLGTRWTSDLAADWTAAYGLVAQVMTEAADASAKETPPWWDATIVSHDRRAPDLAVMTIEPHQRLSFRPGQSLAVETPLRPNLWRYYTPANAPRVNDTIDLHVRVVGGGPVSTTLVQGVRVGDALRLGPPVGERLTLSGREDVVLIAGGTGIAPFKALIDQVRSEGGDRRVYLFAGGPTRRSLYDLRALRALAEAQPWLRVVPCVSREAASDGVEGGDAVDVALRHGPWRSESVYVCGSPDMVAGSVHRLAEYGLPRERVHVEEFTTGTEPIGGIS</sequence>
<protein>
    <recommendedName>
        <fullName evidence="4">nitric oxide dioxygenase</fullName>
        <ecNumber evidence="4">1.14.12.17</ecNumber>
    </recommendedName>
</protein>
<dbReference type="EC" id="1.14.12.17" evidence="4"/>
<evidence type="ECO:0000256" key="11">
    <source>
        <dbReference type="RuleBase" id="RU000356"/>
    </source>
</evidence>
<comment type="catalytic activity">
    <reaction evidence="10">
        <text>2 nitric oxide + NADPH + 2 O2 = 2 nitrate + NADP(+) + H(+)</text>
        <dbReference type="Rhea" id="RHEA:19465"/>
        <dbReference type="ChEBI" id="CHEBI:15378"/>
        <dbReference type="ChEBI" id="CHEBI:15379"/>
        <dbReference type="ChEBI" id="CHEBI:16480"/>
        <dbReference type="ChEBI" id="CHEBI:17632"/>
        <dbReference type="ChEBI" id="CHEBI:57783"/>
        <dbReference type="ChEBI" id="CHEBI:58349"/>
        <dbReference type="EC" id="1.14.12.17"/>
    </reaction>
</comment>
<dbReference type="PANTHER" id="PTHR47354">
    <property type="entry name" value="NADH OXIDOREDUCTASE HCR"/>
    <property type="match status" value="1"/>
</dbReference>
<dbReference type="InterPro" id="IPR050415">
    <property type="entry name" value="MRET"/>
</dbReference>
<dbReference type="PROSITE" id="PS01033">
    <property type="entry name" value="GLOBIN"/>
    <property type="match status" value="1"/>
</dbReference>
<comment type="catalytic activity">
    <reaction evidence="9">
        <text>2 nitric oxide + NADH + 2 O2 = 2 nitrate + NAD(+) + H(+)</text>
        <dbReference type="Rhea" id="RHEA:19469"/>
        <dbReference type="ChEBI" id="CHEBI:15378"/>
        <dbReference type="ChEBI" id="CHEBI:15379"/>
        <dbReference type="ChEBI" id="CHEBI:16480"/>
        <dbReference type="ChEBI" id="CHEBI:17632"/>
        <dbReference type="ChEBI" id="CHEBI:57540"/>
        <dbReference type="ChEBI" id="CHEBI:57945"/>
        <dbReference type="EC" id="1.14.12.17"/>
    </reaction>
</comment>
<dbReference type="RefSeq" id="WP_378572534.1">
    <property type="nucleotide sequence ID" value="NZ_JBHSFQ010000005.1"/>
</dbReference>
<comment type="caution">
    <text evidence="14">The sequence shown here is derived from an EMBL/GenBank/DDBJ whole genome shotgun (WGS) entry which is preliminary data.</text>
</comment>
<evidence type="ECO:0000256" key="10">
    <source>
        <dbReference type="ARBA" id="ARBA00049433"/>
    </source>
</evidence>
<proteinExistence type="inferred from homology"/>
<dbReference type="Gene3D" id="1.10.490.10">
    <property type="entry name" value="Globins"/>
    <property type="match status" value="1"/>
</dbReference>
<keyword evidence="7" id="KW-0411">Iron-sulfur</keyword>
<comment type="cofactor">
    <cofactor evidence="2">
        <name>FAD</name>
        <dbReference type="ChEBI" id="CHEBI:57692"/>
    </cofactor>
</comment>
<keyword evidence="6" id="KW-0521">NADP</keyword>
<evidence type="ECO:0000256" key="9">
    <source>
        <dbReference type="ARBA" id="ARBA00048649"/>
    </source>
</evidence>
<dbReference type="SUPFAM" id="SSF46458">
    <property type="entry name" value="Globin-like"/>
    <property type="match status" value="1"/>
</dbReference>
<dbReference type="InterPro" id="IPR001709">
    <property type="entry name" value="Flavoprot_Pyr_Nucl_cyt_Rdtase"/>
</dbReference>
<keyword evidence="11" id="KW-0479">Metal-binding</keyword>
<dbReference type="InterPro" id="IPR017938">
    <property type="entry name" value="Riboflavin_synthase-like_b-brl"/>
</dbReference>
<dbReference type="InterPro" id="IPR000971">
    <property type="entry name" value="Globin"/>
</dbReference>
<evidence type="ECO:0000259" key="12">
    <source>
        <dbReference type="PROSITE" id="PS01033"/>
    </source>
</evidence>
<accession>A0ABV9DU24</accession>
<dbReference type="SUPFAM" id="SSF52343">
    <property type="entry name" value="Ferredoxin reductase-like, C-terminal NADP-linked domain"/>
    <property type="match status" value="1"/>
</dbReference>
<dbReference type="Pfam" id="PF00042">
    <property type="entry name" value="Globin"/>
    <property type="match status" value="1"/>
</dbReference>
<dbReference type="Pfam" id="PF00970">
    <property type="entry name" value="FAD_binding_6"/>
    <property type="match status" value="1"/>
</dbReference>
<dbReference type="Proteomes" id="UP001595923">
    <property type="component" value="Unassembled WGS sequence"/>
</dbReference>
<keyword evidence="11" id="KW-0408">Iron</keyword>
<evidence type="ECO:0000256" key="7">
    <source>
        <dbReference type="ARBA" id="ARBA00023014"/>
    </source>
</evidence>
<comment type="cofactor">
    <cofactor evidence="1">
        <name>heme b</name>
        <dbReference type="ChEBI" id="CHEBI:60344"/>
    </cofactor>
</comment>
<keyword evidence="8" id="KW-0520">NAD</keyword>
<keyword evidence="11" id="KW-0561">Oxygen transport</keyword>
<name>A0ABV9DU24_9ACTN</name>
<dbReference type="PANTHER" id="PTHR47354:SF5">
    <property type="entry name" value="PROTEIN RFBI"/>
    <property type="match status" value="1"/>
</dbReference>
<evidence type="ECO:0000256" key="2">
    <source>
        <dbReference type="ARBA" id="ARBA00001974"/>
    </source>
</evidence>
<organism evidence="14 15">
    <name type="scientific">Nocardiopsis mangrovi</name>
    <dbReference type="NCBI Taxonomy" id="1179818"/>
    <lineage>
        <taxon>Bacteria</taxon>
        <taxon>Bacillati</taxon>
        <taxon>Actinomycetota</taxon>
        <taxon>Actinomycetes</taxon>
        <taxon>Streptosporangiales</taxon>
        <taxon>Nocardiopsidaceae</taxon>
        <taxon>Nocardiopsis</taxon>
    </lineage>
</organism>
<dbReference type="InterPro" id="IPR008333">
    <property type="entry name" value="Cbr1-like_FAD-bd_dom"/>
</dbReference>
<feature type="domain" description="Globin" evidence="12">
    <location>
        <begin position="1"/>
        <end position="131"/>
    </location>
</feature>
<dbReference type="Gene3D" id="3.40.50.80">
    <property type="entry name" value="Nucleotide-binding domain of ferredoxin-NADP reductase (FNR) module"/>
    <property type="match status" value="1"/>
</dbReference>
<dbReference type="InterPro" id="IPR017927">
    <property type="entry name" value="FAD-bd_FR_type"/>
</dbReference>
<dbReference type="InterPro" id="IPR039261">
    <property type="entry name" value="FNR_nucleotide-bd"/>
</dbReference>
<dbReference type="PRINTS" id="PR00371">
    <property type="entry name" value="FPNCR"/>
</dbReference>
<dbReference type="InterPro" id="IPR009050">
    <property type="entry name" value="Globin-like_sf"/>
</dbReference>
<reference evidence="15" key="1">
    <citation type="journal article" date="2019" name="Int. J. Syst. Evol. Microbiol.">
        <title>The Global Catalogue of Microorganisms (GCM) 10K type strain sequencing project: providing services to taxonomists for standard genome sequencing and annotation.</title>
        <authorList>
            <consortium name="The Broad Institute Genomics Platform"/>
            <consortium name="The Broad Institute Genome Sequencing Center for Infectious Disease"/>
            <person name="Wu L."/>
            <person name="Ma J."/>
        </authorList>
    </citation>
    <scope>NUCLEOTIDE SEQUENCE [LARGE SCALE GENOMIC DNA]</scope>
    <source>
        <strain evidence="15">XZYJ18</strain>
    </source>
</reference>
<keyword evidence="11" id="KW-0813">Transport</keyword>
<feature type="domain" description="FAD-binding FR-type" evidence="13">
    <location>
        <begin position="138"/>
        <end position="238"/>
    </location>
</feature>
<evidence type="ECO:0000256" key="4">
    <source>
        <dbReference type="ARBA" id="ARBA00012229"/>
    </source>
</evidence>
<evidence type="ECO:0000259" key="13">
    <source>
        <dbReference type="PROSITE" id="PS51384"/>
    </source>
</evidence>
<gene>
    <name evidence="14" type="ORF">ACFO4E_08335</name>
</gene>
<dbReference type="InterPro" id="IPR012292">
    <property type="entry name" value="Globin/Proto"/>
</dbReference>
<dbReference type="EMBL" id="JBHSFQ010000005">
    <property type="protein sequence ID" value="MFC4561864.1"/>
    <property type="molecule type" value="Genomic_DNA"/>
</dbReference>
<keyword evidence="11" id="KW-0349">Heme</keyword>
<comment type="similarity">
    <text evidence="11">Belongs to the globin family.</text>
</comment>
<keyword evidence="5" id="KW-0001">2Fe-2S</keyword>
<dbReference type="Pfam" id="PF00175">
    <property type="entry name" value="NAD_binding_1"/>
    <property type="match status" value="1"/>
</dbReference>
<dbReference type="CDD" id="cd19753">
    <property type="entry name" value="Mb-like_oxidoreductase"/>
    <property type="match status" value="1"/>
</dbReference>
<dbReference type="SUPFAM" id="SSF63380">
    <property type="entry name" value="Riboflavin synthase domain-like"/>
    <property type="match status" value="1"/>
</dbReference>
<dbReference type="Gene3D" id="2.40.30.10">
    <property type="entry name" value="Translation factors"/>
    <property type="match status" value="1"/>
</dbReference>
<evidence type="ECO:0000313" key="15">
    <source>
        <dbReference type="Proteomes" id="UP001595923"/>
    </source>
</evidence>